<reference evidence="2 3" key="1">
    <citation type="submission" date="2019-11" db="EMBL/GenBank/DDBJ databases">
        <title>Genome sequences of 17 halophilic strains isolated from different environments.</title>
        <authorList>
            <person name="Furrow R.E."/>
        </authorList>
    </citation>
    <scope>NUCLEOTIDE SEQUENCE [LARGE SCALE GENOMIC DNA]</scope>
    <source>
        <strain evidence="2 3">SL-4</strain>
    </source>
</reference>
<organism evidence="2 3">
    <name type="scientific">Halobacillus litoralis</name>
    <dbReference type="NCBI Taxonomy" id="45668"/>
    <lineage>
        <taxon>Bacteria</taxon>
        <taxon>Bacillati</taxon>
        <taxon>Bacillota</taxon>
        <taxon>Bacilli</taxon>
        <taxon>Bacillales</taxon>
        <taxon>Bacillaceae</taxon>
        <taxon>Halobacillus</taxon>
    </lineage>
</organism>
<dbReference type="InterPro" id="IPR058780">
    <property type="entry name" value="YhfM-like_dom"/>
</dbReference>
<dbReference type="GeneID" id="78007734"/>
<protein>
    <recommendedName>
        <fullName evidence="1">YhfM-like domain-containing protein</fullName>
    </recommendedName>
</protein>
<dbReference type="OrthoDB" id="2973260at2"/>
<feature type="domain" description="YhfM-like" evidence="1">
    <location>
        <begin position="44"/>
        <end position="136"/>
    </location>
</feature>
<dbReference type="Proteomes" id="UP000450457">
    <property type="component" value="Unassembled WGS sequence"/>
</dbReference>
<dbReference type="AlphaFoldDB" id="A0A845FCJ7"/>
<comment type="caution">
    <text evidence="2">The sequence shown here is derived from an EMBL/GenBank/DDBJ whole genome shotgun (WGS) entry which is preliminary data.</text>
</comment>
<sequence>MRSLFVLLIGCLIGMNGCSSPDQIIRVGQPNTENSENEKGYNIQGSSITQEIKDEERVNRVKVIFESFKSIEEPTDITFQKPDVFFEVYEPNNNVSVHQAYLWYKAEGGAVTSKTTNENEYYEITAEQASTLKDLFNH</sequence>
<dbReference type="Pfam" id="PF26353">
    <property type="entry name" value="YhfM"/>
    <property type="match status" value="1"/>
</dbReference>
<name>A0A845FCJ7_9BACI</name>
<evidence type="ECO:0000313" key="2">
    <source>
        <dbReference type="EMBL" id="MYL71589.1"/>
    </source>
</evidence>
<gene>
    <name evidence="2" type="ORF">GLW00_12040</name>
</gene>
<evidence type="ECO:0000259" key="1">
    <source>
        <dbReference type="Pfam" id="PF26353"/>
    </source>
</evidence>
<dbReference type="RefSeq" id="WP_160914380.1">
    <property type="nucleotide sequence ID" value="NZ_WMFA01000004.1"/>
</dbReference>
<proteinExistence type="predicted"/>
<accession>A0A845FCJ7</accession>
<dbReference type="EMBL" id="WMFA01000004">
    <property type="protein sequence ID" value="MYL71589.1"/>
    <property type="molecule type" value="Genomic_DNA"/>
</dbReference>
<evidence type="ECO:0000313" key="3">
    <source>
        <dbReference type="Proteomes" id="UP000450457"/>
    </source>
</evidence>